<accession>A0ABN3TSW9</accession>
<dbReference type="RefSeq" id="WP_344436194.1">
    <property type="nucleotide sequence ID" value="NZ_BAAASL010000011.1"/>
</dbReference>
<proteinExistence type="inferred from homology"/>
<evidence type="ECO:0000313" key="8">
    <source>
        <dbReference type="EMBL" id="GAA2718571.1"/>
    </source>
</evidence>
<organism evidence="8 9">
    <name type="scientific">Streptomyces luteosporeus</name>
    <dbReference type="NCBI Taxonomy" id="173856"/>
    <lineage>
        <taxon>Bacteria</taxon>
        <taxon>Bacillati</taxon>
        <taxon>Actinomycetota</taxon>
        <taxon>Actinomycetes</taxon>
        <taxon>Kitasatosporales</taxon>
        <taxon>Streptomycetaceae</taxon>
        <taxon>Streptomyces</taxon>
    </lineage>
</organism>
<evidence type="ECO:0000313" key="9">
    <source>
        <dbReference type="Proteomes" id="UP001500886"/>
    </source>
</evidence>
<comment type="function">
    <text evidence="1">Tetrapolymerization of the monopyrrole PBG into the hydroxymethylbilane pre-uroporphyrinogen in several discrete steps.</text>
</comment>
<protein>
    <recommendedName>
        <fullName evidence="3">hydroxymethylbilane synthase</fullName>
        <ecNumber evidence="3">2.5.1.61</ecNumber>
    </recommendedName>
</protein>
<evidence type="ECO:0000256" key="3">
    <source>
        <dbReference type="ARBA" id="ARBA00012655"/>
    </source>
</evidence>
<dbReference type="InterPro" id="IPR036265">
    <property type="entry name" value="HIT-like_sf"/>
</dbReference>
<evidence type="ECO:0000256" key="4">
    <source>
        <dbReference type="ARBA" id="ARBA00022679"/>
    </source>
</evidence>
<dbReference type="EC" id="2.5.1.61" evidence="3"/>
<comment type="similarity">
    <text evidence="2">Belongs to the HMBS family.</text>
</comment>
<keyword evidence="4" id="KW-0808">Transferase</keyword>
<dbReference type="Pfam" id="PF01379">
    <property type="entry name" value="Porphobil_deam"/>
    <property type="match status" value="1"/>
</dbReference>
<keyword evidence="5" id="KW-0627">Porphyrin biosynthesis</keyword>
<name>A0ABN3TSW9_9ACTN</name>
<dbReference type="EMBL" id="BAAASL010000011">
    <property type="protein sequence ID" value="GAA2718571.1"/>
    <property type="molecule type" value="Genomic_DNA"/>
</dbReference>
<evidence type="ECO:0000256" key="5">
    <source>
        <dbReference type="ARBA" id="ARBA00023244"/>
    </source>
</evidence>
<gene>
    <name evidence="8" type="ORF">GCM10010315_34310</name>
</gene>
<dbReference type="SUPFAM" id="SSF53850">
    <property type="entry name" value="Periplasmic binding protein-like II"/>
    <property type="match status" value="1"/>
</dbReference>
<keyword evidence="9" id="KW-1185">Reference proteome</keyword>
<feature type="domain" description="Porphobilinogen deaminase N-terminal" evidence="7">
    <location>
        <begin position="8"/>
        <end position="64"/>
    </location>
</feature>
<dbReference type="SUPFAM" id="SSF54197">
    <property type="entry name" value="HIT-like"/>
    <property type="match status" value="1"/>
</dbReference>
<comment type="catalytic activity">
    <reaction evidence="6">
        <text>4 porphobilinogen + H2O = hydroxymethylbilane + 4 NH4(+)</text>
        <dbReference type="Rhea" id="RHEA:13185"/>
        <dbReference type="ChEBI" id="CHEBI:15377"/>
        <dbReference type="ChEBI" id="CHEBI:28938"/>
        <dbReference type="ChEBI" id="CHEBI:57845"/>
        <dbReference type="ChEBI" id="CHEBI:58126"/>
        <dbReference type="EC" id="2.5.1.61"/>
    </reaction>
</comment>
<sequence>MKTAAVERVGSRNSTMARWQTDWCVELLSKAHPDLRFEITTMASQGDCYHGPLSRIGGKGAFVNVRDLDEPAYVRLMLFVRRTALETVCRPERTYVYSLGSQQSNAHLHWHIAGLPPGVPYEEQQFHALMAENGVINAPTEDMAALSVRLRQALAVKP</sequence>
<dbReference type="PANTHER" id="PTHR11557">
    <property type="entry name" value="PORPHOBILINOGEN DEAMINASE"/>
    <property type="match status" value="1"/>
</dbReference>
<dbReference type="PANTHER" id="PTHR11557:SF0">
    <property type="entry name" value="PORPHOBILINOGEN DEAMINASE"/>
    <property type="match status" value="1"/>
</dbReference>
<evidence type="ECO:0000256" key="1">
    <source>
        <dbReference type="ARBA" id="ARBA00002869"/>
    </source>
</evidence>
<dbReference type="InterPro" id="IPR022417">
    <property type="entry name" value="Porphobilin_deaminase_N"/>
</dbReference>
<evidence type="ECO:0000256" key="2">
    <source>
        <dbReference type="ARBA" id="ARBA00005638"/>
    </source>
</evidence>
<dbReference type="Proteomes" id="UP001500886">
    <property type="component" value="Unassembled WGS sequence"/>
</dbReference>
<comment type="caution">
    <text evidence="8">The sequence shown here is derived from an EMBL/GenBank/DDBJ whole genome shotgun (WGS) entry which is preliminary data.</text>
</comment>
<reference evidence="8 9" key="1">
    <citation type="journal article" date="2019" name="Int. J. Syst. Evol. Microbiol.">
        <title>The Global Catalogue of Microorganisms (GCM) 10K type strain sequencing project: providing services to taxonomists for standard genome sequencing and annotation.</title>
        <authorList>
            <consortium name="The Broad Institute Genomics Platform"/>
            <consortium name="The Broad Institute Genome Sequencing Center for Infectious Disease"/>
            <person name="Wu L."/>
            <person name="Ma J."/>
        </authorList>
    </citation>
    <scope>NUCLEOTIDE SEQUENCE [LARGE SCALE GENOMIC DNA]</scope>
    <source>
        <strain evidence="8 9">JCM 4542</strain>
    </source>
</reference>
<dbReference type="Gene3D" id="3.40.190.10">
    <property type="entry name" value="Periplasmic binding protein-like II"/>
    <property type="match status" value="1"/>
</dbReference>
<evidence type="ECO:0000259" key="7">
    <source>
        <dbReference type="Pfam" id="PF01379"/>
    </source>
</evidence>
<dbReference type="InterPro" id="IPR000860">
    <property type="entry name" value="HemC"/>
</dbReference>
<evidence type="ECO:0000256" key="6">
    <source>
        <dbReference type="ARBA" id="ARBA00048169"/>
    </source>
</evidence>